<evidence type="ECO:0000256" key="1">
    <source>
        <dbReference type="SAM" id="MobiDB-lite"/>
    </source>
</evidence>
<keyword evidence="3" id="KW-1185">Reference proteome</keyword>
<feature type="region of interest" description="Disordered" evidence="1">
    <location>
        <begin position="116"/>
        <end position="145"/>
    </location>
</feature>
<dbReference type="RefSeq" id="WP_169103023.1">
    <property type="nucleotide sequence ID" value="NZ_JABBVZ010000155.1"/>
</dbReference>
<dbReference type="Proteomes" id="UP000533476">
    <property type="component" value="Unassembled WGS sequence"/>
</dbReference>
<sequence>MQTPSGDDAIHLSSIIYQKEREKEARARDWGQAIPPPTAELLSRLDARENHRRILLTETDDLVKWHQHGMEWAVIDRGLTISLERDKPFAYALSTLRDWFGSGKHTMAHFLGTPGAPAPVGATPKPAATAPKTLEELQREGGLAH</sequence>
<dbReference type="EMBL" id="JABBVZ010000155">
    <property type="protein sequence ID" value="NMP24817.1"/>
    <property type="molecule type" value="Genomic_DNA"/>
</dbReference>
<reference evidence="2 3" key="1">
    <citation type="submission" date="2020-04" db="EMBL/GenBank/DDBJ databases">
        <authorList>
            <person name="Zhang R."/>
            <person name="Schippers A."/>
        </authorList>
    </citation>
    <scope>NUCLEOTIDE SEQUENCE [LARGE SCALE GENOMIC DNA]</scope>
    <source>
        <strain evidence="2 3">DSM 109850</strain>
    </source>
</reference>
<proteinExistence type="predicted"/>
<name>A0A7Y0L8A2_9FIRM</name>
<dbReference type="AlphaFoldDB" id="A0A7Y0L8A2"/>
<comment type="caution">
    <text evidence="2">The sequence shown here is derived from an EMBL/GenBank/DDBJ whole genome shotgun (WGS) entry which is preliminary data.</text>
</comment>
<feature type="compositionally biased region" description="Low complexity" evidence="1">
    <location>
        <begin position="116"/>
        <end position="132"/>
    </location>
</feature>
<evidence type="ECO:0000313" key="2">
    <source>
        <dbReference type="EMBL" id="NMP24817.1"/>
    </source>
</evidence>
<evidence type="ECO:0000313" key="3">
    <source>
        <dbReference type="Proteomes" id="UP000533476"/>
    </source>
</evidence>
<protein>
    <submittedName>
        <fullName evidence="2">Uncharacterized protein</fullName>
    </submittedName>
</protein>
<organism evidence="2 3">
    <name type="scientific">Sulfobacillus harzensis</name>
    <dbReference type="NCBI Taxonomy" id="2729629"/>
    <lineage>
        <taxon>Bacteria</taxon>
        <taxon>Bacillati</taxon>
        <taxon>Bacillota</taxon>
        <taxon>Clostridia</taxon>
        <taxon>Eubacteriales</taxon>
        <taxon>Clostridiales Family XVII. Incertae Sedis</taxon>
        <taxon>Sulfobacillus</taxon>
    </lineage>
</organism>
<gene>
    <name evidence="2" type="ORF">HIJ39_21140</name>
</gene>
<accession>A0A7Y0L8A2</accession>